<evidence type="ECO:0000313" key="5">
    <source>
        <dbReference type="EMBL" id="SOD51202.1"/>
    </source>
</evidence>
<proteinExistence type="predicted"/>
<reference evidence="5 6" key="1">
    <citation type="submission" date="2017-09" db="EMBL/GenBank/DDBJ databases">
        <authorList>
            <person name="Ehlers B."/>
            <person name="Leendertz F.H."/>
        </authorList>
    </citation>
    <scope>NUCLEOTIDE SEQUENCE [LARGE SCALE GENOMIC DNA]</scope>
    <source>
        <strain evidence="5 6">CGMCC 1.10978</strain>
    </source>
</reference>
<evidence type="ECO:0000313" key="6">
    <source>
        <dbReference type="Proteomes" id="UP000219374"/>
    </source>
</evidence>
<dbReference type="SUPFAM" id="SSF46785">
    <property type="entry name" value="Winged helix' DNA-binding domain"/>
    <property type="match status" value="1"/>
</dbReference>
<name>A0A286CXT1_9GAMM</name>
<dbReference type="PROSITE" id="PS51118">
    <property type="entry name" value="HTH_HXLR"/>
    <property type="match status" value="1"/>
</dbReference>
<keyword evidence="1" id="KW-0805">Transcription regulation</keyword>
<dbReference type="OrthoDB" id="9807069at2"/>
<evidence type="ECO:0000256" key="2">
    <source>
        <dbReference type="ARBA" id="ARBA00023125"/>
    </source>
</evidence>
<evidence type="ECO:0000259" key="4">
    <source>
        <dbReference type="PROSITE" id="PS51118"/>
    </source>
</evidence>
<evidence type="ECO:0000256" key="1">
    <source>
        <dbReference type="ARBA" id="ARBA00023015"/>
    </source>
</evidence>
<dbReference type="Pfam" id="PF01638">
    <property type="entry name" value="HxlR"/>
    <property type="match status" value="1"/>
</dbReference>
<keyword evidence="6" id="KW-1185">Reference proteome</keyword>
<feature type="domain" description="HTH hxlR-type" evidence="4">
    <location>
        <begin position="14"/>
        <end position="112"/>
    </location>
</feature>
<organism evidence="5 6">
    <name type="scientific">Pseudoxanthomonas wuyuanensis</name>
    <dbReference type="NCBI Taxonomy" id="1073196"/>
    <lineage>
        <taxon>Bacteria</taxon>
        <taxon>Pseudomonadati</taxon>
        <taxon>Pseudomonadota</taxon>
        <taxon>Gammaproteobacteria</taxon>
        <taxon>Lysobacterales</taxon>
        <taxon>Lysobacteraceae</taxon>
        <taxon>Pseudoxanthomonas</taxon>
    </lineage>
</organism>
<dbReference type="InterPro" id="IPR036390">
    <property type="entry name" value="WH_DNA-bd_sf"/>
</dbReference>
<sequence>MTLHRQSLILTEACPIRDVLDRLGDRWTVLVLHELAAGTLRFSELRKRIADISPRMLAQTLRHLEQDGLVKRDVFPTVPPRVDYTLTALGTSFFERVEMLARWAAENHEAVKAARRAYVAPAANAPK</sequence>
<dbReference type="EMBL" id="OCND01000001">
    <property type="protein sequence ID" value="SOD51202.1"/>
    <property type="molecule type" value="Genomic_DNA"/>
</dbReference>
<dbReference type="InterPro" id="IPR002577">
    <property type="entry name" value="HTH_HxlR"/>
</dbReference>
<dbReference type="RefSeq" id="WP_097120287.1">
    <property type="nucleotide sequence ID" value="NZ_OCND01000001.1"/>
</dbReference>
<gene>
    <name evidence="5" type="ORF">SAMN06296416_101504</name>
</gene>
<dbReference type="PANTHER" id="PTHR33204">
    <property type="entry name" value="TRANSCRIPTIONAL REGULATOR, MARR FAMILY"/>
    <property type="match status" value="1"/>
</dbReference>
<dbReference type="GO" id="GO:0003677">
    <property type="term" value="F:DNA binding"/>
    <property type="evidence" value="ECO:0007669"/>
    <property type="project" value="UniProtKB-KW"/>
</dbReference>
<dbReference type="InterPro" id="IPR036388">
    <property type="entry name" value="WH-like_DNA-bd_sf"/>
</dbReference>
<accession>A0A286CXT1</accession>
<dbReference type="Proteomes" id="UP000219374">
    <property type="component" value="Unassembled WGS sequence"/>
</dbReference>
<evidence type="ECO:0000256" key="3">
    <source>
        <dbReference type="ARBA" id="ARBA00023163"/>
    </source>
</evidence>
<dbReference type="Gene3D" id="1.10.10.10">
    <property type="entry name" value="Winged helix-like DNA-binding domain superfamily/Winged helix DNA-binding domain"/>
    <property type="match status" value="1"/>
</dbReference>
<dbReference type="PANTHER" id="PTHR33204:SF18">
    <property type="entry name" value="TRANSCRIPTIONAL REGULATORY PROTEIN"/>
    <property type="match status" value="1"/>
</dbReference>
<protein>
    <submittedName>
        <fullName evidence="5">Transcriptional regulator, HxlR family</fullName>
    </submittedName>
</protein>
<dbReference type="AlphaFoldDB" id="A0A286CXT1"/>
<keyword evidence="3" id="KW-0804">Transcription</keyword>
<keyword evidence="2" id="KW-0238">DNA-binding</keyword>